<dbReference type="InterPro" id="IPR027291">
    <property type="entry name" value="Glyco_hydro_38_N_sf"/>
</dbReference>
<evidence type="ECO:0000256" key="4">
    <source>
        <dbReference type="ARBA" id="ARBA00023295"/>
    </source>
</evidence>
<evidence type="ECO:0000256" key="3">
    <source>
        <dbReference type="ARBA" id="ARBA00022801"/>
    </source>
</evidence>
<evidence type="ECO:0000313" key="6">
    <source>
        <dbReference type="EMBL" id="VAX16510.1"/>
    </source>
</evidence>
<dbReference type="Gene3D" id="2.60.40.2220">
    <property type="match status" value="1"/>
</dbReference>
<evidence type="ECO:0000259" key="5">
    <source>
        <dbReference type="SMART" id="SM00872"/>
    </source>
</evidence>
<dbReference type="InterPro" id="IPR037094">
    <property type="entry name" value="Glyco_hydro_38_cen_sf"/>
</dbReference>
<dbReference type="GO" id="GO:0046872">
    <property type="term" value="F:metal ion binding"/>
    <property type="evidence" value="ECO:0007669"/>
    <property type="project" value="UniProtKB-KW"/>
</dbReference>
<proteinExistence type="inferred from homology"/>
<dbReference type="GO" id="GO:0004559">
    <property type="term" value="F:alpha-mannosidase activity"/>
    <property type="evidence" value="ECO:0007669"/>
    <property type="project" value="UniProtKB-EC"/>
</dbReference>
<keyword evidence="4 6" id="KW-0326">Glycosidase</keyword>
<dbReference type="InterPro" id="IPR015341">
    <property type="entry name" value="Glyco_hydro_38_cen"/>
</dbReference>
<dbReference type="Pfam" id="PF07748">
    <property type="entry name" value="Glyco_hydro_38C"/>
    <property type="match status" value="1"/>
</dbReference>
<dbReference type="SUPFAM" id="SSF74650">
    <property type="entry name" value="Galactose mutarotase-like"/>
    <property type="match status" value="1"/>
</dbReference>
<accession>A0A3B1C0V1</accession>
<dbReference type="SMART" id="SM00872">
    <property type="entry name" value="Alpha-mann_mid"/>
    <property type="match status" value="1"/>
</dbReference>
<dbReference type="EC" id="3.2.1.24" evidence="6"/>
<dbReference type="PANTHER" id="PTHR46017:SF2">
    <property type="entry name" value="MANNOSYLGLYCERATE HYDROLASE"/>
    <property type="match status" value="1"/>
</dbReference>
<dbReference type="InterPro" id="IPR011013">
    <property type="entry name" value="Gal_mutarotase_sf_dom"/>
</dbReference>
<dbReference type="InterPro" id="IPR041147">
    <property type="entry name" value="GH38_C"/>
</dbReference>
<protein>
    <submittedName>
        <fullName evidence="6">Alpha-mannosidase</fullName>
        <ecNumber evidence="6">3.2.1.24</ecNumber>
    </submittedName>
</protein>
<dbReference type="Pfam" id="PF17677">
    <property type="entry name" value="Glyco_hydro38C2"/>
    <property type="match status" value="1"/>
</dbReference>
<comment type="similarity">
    <text evidence="1">Belongs to the glycosyl hydrolase 38 family.</text>
</comment>
<sequence length="939" mass="107895">MAKDNDKGLKFHFIPNTHWDREWLYDFQETRMFLVEFMDKLLTIFNDYPEYKTYLLDSQIIPVEDYLAIRPEKKDEISKRIQEGRLQVGPWYTLPEEHLVNGESLVRNLLMGHRITKQYGEPMKVGYSPFSYGQASQMPQIYKGFDIDTILFYHGVNSGEVPAEFIFEGADGTQILASRMGSNARYNFFFTVYRPSVYGKEILERDYNWDEKGLPFHLAAKGKHMGHHILLDPIKELDTEAVKRSMDELREIETKHATTNNIACMQGMDSTQPDVYEMKTMQEAAKNLTDDEIFHSSLPEFINALKNSVDWDNLIVLKGERRTPRQLGTRKHLYGDVTSTRTNMKRKNALAEQELQRKAEPYSVIAFLLGREYPKNYLDMAWKYLLQSHPHDSISGTGLDQIEKDVHHRLDQCRSIANGIINRSLQAVQLNIDNSDLADNEIALTVYNPTPYSRSEIVTAVFDLPLRSGFKNYTIVDGITGEKILFQEEARYEHAAIVRHLGDATMEMPSLRVHAHLHLDDIPALGYKTLVVKPAEEFHWTYRSLVTGQNKMENDFISVVVNENGTLDITDRSTGHVYEEMHYFSDDGEVGHAWRHVPPAYDRVITTLNSTPKIELIQNGPELARYAVTHSIQIPIRMDEGKGDYVRRLDADGDDAGRSTETREMIIRSEFTLTKNSKGVSVKTTFFNTCEDHRLRVMFPSYINSKYSYAEEPFDVIEREIDRDDNSPWAHTWNPTHPHQRFVDVSDGKVGLAIVNDGLREYEVTDNESRTIGITLLRSFEIALATVAWKWERHPEMKGSQSLGDHEFNYFIYPHKGDWDEGGVMQQADYFNVPIDVAQAGPHEGTLPKSFGFVELGGKGLMLSSIKKAEESESIIIRVYNPTKRTIDGKLRLFKEPAAINLLNLNEEILDEEDLTLDKNEISFEAKAKKIITIEIKFN</sequence>
<dbReference type="AlphaFoldDB" id="A0A3B1C0V1"/>
<dbReference type="EMBL" id="UOGD01000051">
    <property type="protein sequence ID" value="VAX16510.1"/>
    <property type="molecule type" value="Genomic_DNA"/>
</dbReference>
<dbReference type="InterPro" id="IPR011330">
    <property type="entry name" value="Glyco_hydro/deAcase_b/a-brl"/>
</dbReference>
<keyword evidence="3 6" id="KW-0378">Hydrolase</keyword>
<reference evidence="6" key="1">
    <citation type="submission" date="2018-06" db="EMBL/GenBank/DDBJ databases">
        <authorList>
            <person name="Zhirakovskaya E."/>
        </authorList>
    </citation>
    <scope>NUCLEOTIDE SEQUENCE</scope>
</reference>
<dbReference type="InterPro" id="IPR000602">
    <property type="entry name" value="Glyco_hydro_38_N"/>
</dbReference>
<dbReference type="SUPFAM" id="SSF88713">
    <property type="entry name" value="Glycoside hydrolase/deacetylase"/>
    <property type="match status" value="1"/>
</dbReference>
<dbReference type="GO" id="GO:0006013">
    <property type="term" value="P:mannose metabolic process"/>
    <property type="evidence" value="ECO:0007669"/>
    <property type="project" value="InterPro"/>
</dbReference>
<gene>
    <name evidence="6" type="ORF">MNBD_IGNAVI01-603</name>
</gene>
<dbReference type="Pfam" id="PF01074">
    <property type="entry name" value="Glyco_hydro_38N"/>
    <property type="match status" value="1"/>
</dbReference>
<dbReference type="Gene3D" id="1.20.1270.50">
    <property type="entry name" value="Glycoside hydrolase family 38, central domain"/>
    <property type="match status" value="1"/>
</dbReference>
<name>A0A3B1C0V1_9ZZZZ</name>
<feature type="domain" description="Glycoside hydrolase family 38 central" evidence="5">
    <location>
        <begin position="337"/>
        <end position="410"/>
    </location>
</feature>
<evidence type="ECO:0000256" key="2">
    <source>
        <dbReference type="ARBA" id="ARBA00022723"/>
    </source>
</evidence>
<dbReference type="SUPFAM" id="SSF88688">
    <property type="entry name" value="Families 57/38 glycoside transferase middle domain"/>
    <property type="match status" value="1"/>
</dbReference>
<dbReference type="Pfam" id="PF09261">
    <property type="entry name" value="Alpha-mann_mid"/>
    <property type="match status" value="1"/>
</dbReference>
<dbReference type="Gene3D" id="2.70.98.30">
    <property type="entry name" value="Golgi alpha-mannosidase II, domain 4"/>
    <property type="match status" value="1"/>
</dbReference>
<evidence type="ECO:0000256" key="1">
    <source>
        <dbReference type="ARBA" id="ARBA00009792"/>
    </source>
</evidence>
<dbReference type="GO" id="GO:0009313">
    <property type="term" value="P:oligosaccharide catabolic process"/>
    <property type="evidence" value="ECO:0007669"/>
    <property type="project" value="TreeGrafter"/>
</dbReference>
<dbReference type="PANTHER" id="PTHR46017">
    <property type="entry name" value="ALPHA-MANNOSIDASE 2C1"/>
    <property type="match status" value="1"/>
</dbReference>
<dbReference type="InterPro" id="IPR028995">
    <property type="entry name" value="Glyco_hydro_57/38_cen_sf"/>
</dbReference>
<organism evidence="6">
    <name type="scientific">hydrothermal vent metagenome</name>
    <dbReference type="NCBI Taxonomy" id="652676"/>
    <lineage>
        <taxon>unclassified sequences</taxon>
        <taxon>metagenomes</taxon>
        <taxon>ecological metagenomes</taxon>
    </lineage>
</organism>
<dbReference type="InterPro" id="IPR011682">
    <property type="entry name" value="Glyco_hydro_38_C"/>
</dbReference>
<dbReference type="Gene3D" id="3.20.110.10">
    <property type="entry name" value="Glycoside hydrolase 38, N terminal domain"/>
    <property type="match status" value="1"/>
</dbReference>
<keyword evidence="2" id="KW-0479">Metal-binding</keyword>
<dbReference type="GO" id="GO:0030246">
    <property type="term" value="F:carbohydrate binding"/>
    <property type="evidence" value="ECO:0007669"/>
    <property type="project" value="InterPro"/>
</dbReference>